<protein>
    <recommendedName>
        <fullName evidence="1">Reverse transcriptase zinc-binding domain-containing protein</fullName>
    </recommendedName>
</protein>
<feature type="domain" description="Reverse transcriptase zinc-binding" evidence="1">
    <location>
        <begin position="198"/>
        <end position="283"/>
    </location>
</feature>
<organism evidence="2 3">
    <name type="scientific">Coffea arabica</name>
    <name type="common">Arabian coffee</name>
    <dbReference type="NCBI Taxonomy" id="13443"/>
    <lineage>
        <taxon>Eukaryota</taxon>
        <taxon>Viridiplantae</taxon>
        <taxon>Streptophyta</taxon>
        <taxon>Embryophyta</taxon>
        <taxon>Tracheophyta</taxon>
        <taxon>Spermatophyta</taxon>
        <taxon>Magnoliopsida</taxon>
        <taxon>eudicotyledons</taxon>
        <taxon>Gunneridae</taxon>
        <taxon>Pentapetalae</taxon>
        <taxon>asterids</taxon>
        <taxon>lamiids</taxon>
        <taxon>Gentianales</taxon>
        <taxon>Rubiaceae</taxon>
        <taxon>Ixoroideae</taxon>
        <taxon>Gardenieae complex</taxon>
        <taxon>Bertiereae - Coffeeae clade</taxon>
        <taxon>Coffeeae</taxon>
        <taxon>Coffea</taxon>
    </lineage>
</organism>
<keyword evidence="2" id="KW-1185">Reference proteome</keyword>
<dbReference type="InterPro" id="IPR026960">
    <property type="entry name" value="RVT-Znf"/>
</dbReference>
<accession>A0ABM4WPY4</accession>
<evidence type="ECO:0000259" key="1">
    <source>
        <dbReference type="Pfam" id="PF13966"/>
    </source>
</evidence>
<sequence length="363" mass="41201">MAASPPKLFSRSWKVYFLISCGGRLTKVQTPLDSEERFVCFARRRGVGFRLLEDIHRAFSIKLWWNFRSKSSLWVSFMHAKFCRVVHPNLVFFEKGSEGWRRMVKVRALAERHIGWIIWSESSNFWFDNWLGTGGLADWLDSVSDHKVAEFVQGGSRDVRRISQWVPLDIVAEIGQTHPPVGSLPDLMVWRPEPSGHFTLKTAFSLVQHHSRPSLLFNRIWHPGVPLRVSFFLLRLLRDRLPLDCSVWKLGIQGPSRCLCCPSPEIETTEHLFGDGVMARYVWRFFGAPVGIGCPFDDLLASLEGSQRYEVRGQEDCRGTGMSIDLIRDATVVQDPVSGLSGSVVVVDPVPFGHINMETGGFT</sequence>
<evidence type="ECO:0000313" key="2">
    <source>
        <dbReference type="Proteomes" id="UP001652660"/>
    </source>
</evidence>
<dbReference type="Proteomes" id="UP001652660">
    <property type="component" value="Chromosome 2e"/>
</dbReference>
<reference evidence="3" key="1">
    <citation type="submission" date="2025-08" db="UniProtKB">
        <authorList>
            <consortium name="RefSeq"/>
        </authorList>
    </citation>
    <scope>IDENTIFICATION</scope>
    <source>
        <tissue evidence="3">Leaves</tissue>
    </source>
</reference>
<gene>
    <name evidence="3" type="primary">LOC140036368</name>
</gene>
<proteinExistence type="predicted"/>
<dbReference type="GeneID" id="140036368"/>
<evidence type="ECO:0000313" key="3">
    <source>
        <dbReference type="RefSeq" id="XP_071933850.1"/>
    </source>
</evidence>
<name>A0ABM4WPY4_COFAR</name>
<dbReference type="Pfam" id="PF13966">
    <property type="entry name" value="zf-RVT"/>
    <property type="match status" value="1"/>
</dbReference>
<dbReference type="RefSeq" id="XP_071933850.1">
    <property type="nucleotide sequence ID" value="XM_072077749.1"/>
</dbReference>